<dbReference type="PATRIC" id="fig|716541.4.peg.3035"/>
<dbReference type="RefSeq" id="WP_013097408.1">
    <property type="nucleotide sequence ID" value="NC_014121.1"/>
</dbReference>
<keyword evidence="2" id="KW-1185">Reference proteome</keyword>
<dbReference type="EnsemblBacteria" id="ADF62400">
    <property type="protein sequence ID" value="ADF62400"/>
    <property type="gene ID" value="ECL_02861"/>
</dbReference>
<sequence length="133" mass="15164">MSIISVNAKELGQELAAWGVPHNYAILFLEKSTVKNGRVALHPFFFNDTEHMTNKRHWLAVNVAYWCCVYREAESQYQQVEALASIRSMYYIAGSLGAGEVKALIQEWWRNTYELHQIPAPSYSAAPVTVSFH</sequence>
<evidence type="ECO:0000313" key="1">
    <source>
        <dbReference type="EMBL" id="ADF62400.1"/>
    </source>
</evidence>
<dbReference type="HOGENOM" id="CLU_1884348_0_0_6"/>
<reference evidence="1 2" key="1">
    <citation type="journal article" date="2010" name="J. Bacteriol.">
        <title>Complete genome sequence of Enterobacter cloacae subsp. cloacae type strain ATCC 13047.</title>
        <authorList>
            <person name="Ren Y."/>
            <person name="Ren Y."/>
            <person name="Zhou Z."/>
            <person name="Guo X."/>
            <person name="Li Y."/>
            <person name="Feng L."/>
            <person name="Wang L."/>
        </authorList>
    </citation>
    <scope>NUCLEOTIDE SEQUENCE [LARGE SCALE GENOMIC DNA]</scope>
    <source>
        <strain evidence="2">ATCC 13047 / DSM 30054 / NBRC 13535 / NCTC 10005 / WDCM 00083 / NCDC 279-56</strain>
    </source>
</reference>
<dbReference type="Proteomes" id="UP000002363">
    <property type="component" value="Chromosome"/>
</dbReference>
<dbReference type="EMBL" id="CP001918">
    <property type="protein sequence ID" value="ADF62400.1"/>
    <property type="molecule type" value="Genomic_DNA"/>
</dbReference>
<dbReference type="OrthoDB" id="6604720at2"/>
<dbReference type="STRING" id="716541.ECL_02861"/>
<dbReference type="eggNOG" id="ENOG5030MVN">
    <property type="taxonomic scope" value="Bacteria"/>
</dbReference>
<dbReference type="AlphaFoldDB" id="A0A0H3CKI0"/>
<protein>
    <submittedName>
        <fullName evidence="1">Uncharacterized protein</fullName>
    </submittedName>
</protein>
<gene>
    <name evidence="1" type="ordered locus">ECL_02861</name>
</gene>
<evidence type="ECO:0000313" key="2">
    <source>
        <dbReference type="Proteomes" id="UP000002363"/>
    </source>
</evidence>
<name>A0A0H3CKI0_ENTCC</name>
<dbReference type="KEGG" id="enc:ECL_02861"/>
<proteinExistence type="predicted"/>
<accession>A0A0H3CKI0</accession>
<organism evidence="1 2">
    <name type="scientific">Enterobacter cloacae subsp. cloacae (strain ATCC 13047 / DSM 30054 / NBRC 13535 / NCTC 10005 / WDCM 00083 / NCDC 279-56)</name>
    <dbReference type="NCBI Taxonomy" id="716541"/>
    <lineage>
        <taxon>Bacteria</taxon>
        <taxon>Pseudomonadati</taxon>
        <taxon>Pseudomonadota</taxon>
        <taxon>Gammaproteobacteria</taxon>
        <taxon>Enterobacterales</taxon>
        <taxon>Enterobacteriaceae</taxon>
        <taxon>Enterobacter</taxon>
        <taxon>Enterobacter cloacae complex</taxon>
    </lineage>
</organism>